<dbReference type="GO" id="GO:0004519">
    <property type="term" value="F:endonuclease activity"/>
    <property type="evidence" value="ECO:0007669"/>
    <property type="project" value="UniProtKB-KW"/>
</dbReference>
<dbReference type="PANTHER" id="PTHR33710:SF64">
    <property type="entry name" value="ENDONUCLEASE_EXONUCLEASE_PHOSPHATASE DOMAIN-CONTAINING PROTEIN"/>
    <property type="match status" value="1"/>
</dbReference>
<organism evidence="1 2">
    <name type="scientific">Trifolium medium</name>
    <dbReference type="NCBI Taxonomy" id="97028"/>
    <lineage>
        <taxon>Eukaryota</taxon>
        <taxon>Viridiplantae</taxon>
        <taxon>Streptophyta</taxon>
        <taxon>Embryophyta</taxon>
        <taxon>Tracheophyta</taxon>
        <taxon>Spermatophyta</taxon>
        <taxon>Magnoliopsida</taxon>
        <taxon>eudicotyledons</taxon>
        <taxon>Gunneridae</taxon>
        <taxon>Pentapetalae</taxon>
        <taxon>rosids</taxon>
        <taxon>fabids</taxon>
        <taxon>Fabales</taxon>
        <taxon>Fabaceae</taxon>
        <taxon>Papilionoideae</taxon>
        <taxon>50 kb inversion clade</taxon>
        <taxon>NPAAA clade</taxon>
        <taxon>Hologalegina</taxon>
        <taxon>IRL clade</taxon>
        <taxon>Trifolieae</taxon>
        <taxon>Trifolium</taxon>
    </lineage>
</organism>
<sequence length="85" mass="10288">MSRLDRFLLSDGWWELRGEATQWTLARDISNHRPIVLRYSSQLWGPRPFRFNNFWLGHPGFKDLVQESRNQPTPQTWMAFKLKRN</sequence>
<keyword evidence="1" id="KW-0540">Nuclease</keyword>
<protein>
    <submittedName>
        <fullName evidence="1">Endonuclease/exonuclease/phosphatase family protein</fullName>
    </submittedName>
</protein>
<dbReference type="GO" id="GO:0004527">
    <property type="term" value="F:exonuclease activity"/>
    <property type="evidence" value="ECO:0007669"/>
    <property type="project" value="UniProtKB-KW"/>
</dbReference>
<accession>A0A392SGA5</accession>
<keyword evidence="1" id="KW-0269">Exonuclease</keyword>
<dbReference type="AlphaFoldDB" id="A0A392SGA5"/>
<name>A0A392SGA5_9FABA</name>
<dbReference type="Proteomes" id="UP000265520">
    <property type="component" value="Unassembled WGS sequence"/>
</dbReference>
<keyword evidence="2" id="KW-1185">Reference proteome</keyword>
<evidence type="ECO:0000313" key="1">
    <source>
        <dbReference type="EMBL" id="MCI46965.1"/>
    </source>
</evidence>
<reference evidence="1 2" key="1">
    <citation type="journal article" date="2018" name="Front. Plant Sci.">
        <title>Red Clover (Trifolium pratense) and Zigzag Clover (T. medium) - A Picture of Genomic Similarities and Differences.</title>
        <authorList>
            <person name="Dluhosova J."/>
            <person name="Istvanek J."/>
            <person name="Nedelnik J."/>
            <person name="Repkova J."/>
        </authorList>
    </citation>
    <scope>NUCLEOTIDE SEQUENCE [LARGE SCALE GENOMIC DNA]</scope>
    <source>
        <strain evidence="2">cv. 10/8</strain>
        <tissue evidence="1">Leaf</tissue>
    </source>
</reference>
<proteinExistence type="predicted"/>
<comment type="caution">
    <text evidence="1">The sequence shown here is derived from an EMBL/GenBank/DDBJ whole genome shotgun (WGS) entry which is preliminary data.</text>
</comment>
<evidence type="ECO:0000313" key="2">
    <source>
        <dbReference type="Proteomes" id="UP000265520"/>
    </source>
</evidence>
<dbReference type="PANTHER" id="PTHR33710">
    <property type="entry name" value="BNAC02G09200D PROTEIN"/>
    <property type="match status" value="1"/>
</dbReference>
<keyword evidence="1" id="KW-0378">Hydrolase</keyword>
<dbReference type="EMBL" id="LXQA010365346">
    <property type="protein sequence ID" value="MCI46965.1"/>
    <property type="molecule type" value="Genomic_DNA"/>
</dbReference>
<keyword evidence="1" id="KW-0255">Endonuclease</keyword>